<feature type="transmembrane region" description="Helical" evidence="1">
    <location>
        <begin position="408"/>
        <end position="428"/>
    </location>
</feature>
<dbReference type="Proteomes" id="UP000698242">
    <property type="component" value="Unassembled WGS sequence"/>
</dbReference>
<feature type="transmembrane region" description="Helical" evidence="1">
    <location>
        <begin position="56"/>
        <end position="75"/>
    </location>
</feature>
<dbReference type="OrthoDB" id="7832851at2"/>
<feature type="transmembrane region" description="Helical" evidence="1">
    <location>
        <begin position="87"/>
        <end position="107"/>
    </location>
</feature>
<protein>
    <recommendedName>
        <fullName evidence="4">H+/citrate symporter</fullName>
    </recommendedName>
</protein>
<comment type="caution">
    <text evidence="2">The sequence shown here is derived from an EMBL/GenBank/DDBJ whole genome shotgun (WGS) entry which is preliminary data.</text>
</comment>
<evidence type="ECO:0000256" key="1">
    <source>
        <dbReference type="SAM" id="Phobius"/>
    </source>
</evidence>
<evidence type="ECO:0000313" key="3">
    <source>
        <dbReference type="Proteomes" id="UP000698242"/>
    </source>
</evidence>
<reference evidence="2" key="1">
    <citation type="submission" date="2013-03" db="EMBL/GenBank/DDBJ databases">
        <title>Genome Sequence of the Profundibacterium mesophilum strain KAUST100406-0324T from Red Sea, a novel genus in the family Rhodobacteraceae.</title>
        <authorList>
            <person name="Essack M."/>
            <person name="Alam I."/>
            <person name="Lafi F."/>
            <person name="Alawi W."/>
            <person name="Kamanu F."/>
            <person name="Al-Suwailem A."/>
            <person name="Lee O.O."/>
            <person name="Xu Y."/>
            <person name="Bajic V."/>
            <person name="Qian P.-Y."/>
            <person name="Archer J."/>
        </authorList>
    </citation>
    <scope>NUCLEOTIDE SEQUENCE</scope>
    <source>
        <strain evidence="2">KAUST100406-0324</strain>
    </source>
</reference>
<keyword evidence="1" id="KW-0812">Transmembrane</keyword>
<feature type="transmembrane region" description="Helical" evidence="1">
    <location>
        <begin position="188"/>
        <end position="211"/>
    </location>
</feature>
<dbReference type="EMBL" id="APKE01000036">
    <property type="protein sequence ID" value="KAF0674609.1"/>
    <property type="molecule type" value="Genomic_DNA"/>
</dbReference>
<evidence type="ECO:0000313" key="2">
    <source>
        <dbReference type="EMBL" id="KAF0674609.1"/>
    </source>
</evidence>
<feature type="transmembrane region" description="Helical" evidence="1">
    <location>
        <begin position="448"/>
        <end position="471"/>
    </location>
</feature>
<keyword evidence="1" id="KW-0472">Membrane</keyword>
<sequence>MRRRLPAVGAALPGGLLAFAFAAHLAGSAGGITAAVPVSAAAILFFIAVTLRHAAAMVWVFLAVALILIPLALLLAEQPWGHVWDAARRLSFLSALLIALVLLRLVALRDPRFEAAGAFLASRPPSLRYVSLGIGGNLFGVLLNFGGLGLLLEMTLEGQRRAEAAHPVSAQVHALRQRRIVTAVMRGFATIAFWSPFGIALNTLLLIFPAVHWSDVAPYGLGFAVLILVIGALWDYAERRRMPTAPPGARLAGDDDATGAMGLGAVAAHLLVLGAIVLGIDALSDWPFQSILVSTVPIYAFLWCVVLRGTAGPSALWHDFSCRAPVSVNEIGVFGLAGLIATLLIGILPVERLEPFIAALAGGPLGAAGLAVALMWGTVLAALVGLHPIITVAVLGELVFETGSDAPAVLVIMALMGGWMCTVILAPLASTATFVGALVKRSVFVVTFGWNGAFGALLLAVLSLCLVVLAIGGGG</sequence>
<name>A0A921TDR4_9RHOB</name>
<feature type="transmembrane region" description="Helical" evidence="1">
    <location>
        <begin position="217"/>
        <end position="237"/>
    </location>
</feature>
<dbReference type="RefSeq" id="WP_159966502.1">
    <property type="nucleotide sequence ID" value="NZ_APKE01000036.1"/>
</dbReference>
<feature type="transmembrane region" description="Helical" evidence="1">
    <location>
        <begin position="286"/>
        <end position="307"/>
    </location>
</feature>
<organism evidence="2 3">
    <name type="scientific">Profundibacterium mesophilum KAUST100406-0324</name>
    <dbReference type="NCBI Taxonomy" id="1037889"/>
    <lineage>
        <taxon>Bacteria</taxon>
        <taxon>Pseudomonadati</taxon>
        <taxon>Pseudomonadota</taxon>
        <taxon>Alphaproteobacteria</taxon>
        <taxon>Rhodobacterales</taxon>
        <taxon>Roseobacteraceae</taxon>
        <taxon>Profundibacterium</taxon>
    </lineage>
</organism>
<feature type="transmembrane region" description="Helical" evidence="1">
    <location>
        <begin position="370"/>
        <end position="396"/>
    </location>
</feature>
<proteinExistence type="predicted"/>
<dbReference type="AlphaFoldDB" id="A0A921TDR4"/>
<accession>A0A921TDR4</accession>
<evidence type="ECO:0008006" key="4">
    <source>
        <dbReference type="Google" id="ProtNLM"/>
    </source>
</evidence>
<keyword evidence="3" id="KW-1185">Reference proteome</keyword>
<feature type="transmembrane region" description="Helical" evidence="1">
    <location>
        <begin position="328"/>
        <end position="350"/>
    </location>
</feature>
<keyword evidence="1" id="KW-1133">Transmembrane helix</keyword>
<feature type="transmembrane region" description="Helical" evidence="1">
    <location>
        <begin position="258"/>
        <end position="280"/>
    </location>
</feature>
<feature type="transmembrane region" description="Helical" evidence="1">
    <location>
        <begin position="127"/>
        <end position="152"/>
    </location>
</feature>
<gene>
    <name evidence="2" type="ORF">PMES_02991</name>
</gene>